<evidence type="ECO:0000313" key="4">
    <source>
        <dbReference type="Proteomes" id="UP001429580"/>
    </source>
</evidence>
<sequence length="97" mass="10251">MAESAVSPSGQSNGPINNRPNSKLGLRSLVTVVSTIVLVATEFIALGVAAGWAVAGLLELGNAFEYVLMTAFGLIGLWATVRFARGAWRLEAEHQHT</sequence>
<evidence type="ECO:0000256" key="2">
    <source>
        <dbReference type="SAM" id="Phobius"/>
    </source>
</evidence>
<accession>A0ABX0UYX5</accession>
<feature type="transmembrane region" description="Helical" evidence="2">
    <location>
        <begin position="66"/>
        <end position="84"/>
    </location>
</feature>
<feature type="region of interest" description="Disordered" evidence="1">
    <location>
        <begin position="1"/>
        <end position="23"/>
    </location>
</feature>
<gene>
    <name evidence="3" type="ORF">FHS82_001945</name>
</gene>
<keyword evidence="2" id="KW-1133">Transmembrane helix</keyword>
<feature type="compositionally biased region" description="Polar residues" evidence="1">
    <location>
        <begin position="1"/>
        <end position="21"/>
    </location>
</feature>
<name>A0ABX0UYX5_9HYPH</name>
<evidence type="ECO:0000256" key="1">
    <source>
        <dbReference type="SAM" id="MobiDB-lite"/>
    </source>
</evidence>
<keyword evidence="2" id="KW-0812">Transmembrane</keyword>
<dbReference type="RefSeq" id="WP_246225263.1">
    <property type="nucleotide sequence ID" value="NZ_JAASQI010000004.1"/>
</dbReference>
<keyword evidence="4" id="KW-1185">Reference proteome</keyword>
<protein>
    <recommendedName>
        <fullName evidence="5">Signaling protein</fullName>
    </recommendedName>
</protein>
<reference evidence="3 4" key="1">
    <citation type="submission" date="2020-03" db="EMBL/GenBank/DDBJ databases">
        <title>Genomic Encyclopedia of Type Strains, Phase IV (KMG-IV): sequencing the most valuable type-strain genomes for metagenomic binning, comparative biology and taxonomic classification.</title>
        <authorList>
            <person name="Goeker M."/>
        </authorList>
    </citation>
    <scope>NUCLEOTIDE SEQUENCE [LARGE SCALE GENOMIC DNA]</scope>
    <source>
        <strain evidence="3 4">DSM 103870</strain>
    </source>
</reference>
<feature type="transmembrane region" description="Helical" evidence="2">
    <location>
        <begin position="29"/>
        <end position="54"/>
    </location>
</feature>
<organism evidence="3 4">
    <name type="scientific">Pseudochelatococcus lubricantis</name>
    <dbReference type="NCBI Taxonomy" id="1538102"/>
    <lineage>
        <taxon>Bacteria</taxon>
        <taxon>Pseudomonadati</taxon>
        <taxon>Pseudomonadota</taxon>
        <taxon>Alphaproteobacteria</taxon>
        <taxon>Hyphomicrobiales</taxon>
        <taxon>Chelatococcaceae</taxon>
        <taxon>Pseudochelatococcus</taxon>
    </lineage>
</organism>
<proteinExistence type="predicted"/>
<evidence type="ECO:0000313" key="3">
    <source>
        <dbReference type="EMBL" id="NIJ58103.1"/>
    </source>
</evidence>
<dbReference type="Proteomes" id="UP001429580">
    <property type="component" value="Unassembled WGS sequence"/>
</dbReference>
<comment type="caution">
    <text evidence="3">The sequence shown here is derived from an EMBL/GenBank/DDBJ whole genome shotgun (WGS) entry which is preliminary data.</text>
</comment>
<evidence type="ECO:0008006" key="5">
    <source>
        <dbReference type="Google" id="ProtNLM"/>
    </source>
</evidence>
<dbReference type="EMBL" id="JAASQI010000004">
    <property type="protein sequence ID" value="NIJ58103.1"/>
    <property type="molecule type" value="Genomic_DNA"/>
</dbReference>
<keyword evidence="2" id="KW-0472">Membrane</keyword>